<name>A0A218X0F8_PUNGR</name>
<dbReference type="PANTHER" id="PTHR34656:SF1">
    <property type="entry name" value="PYRROLINE-5-CARBOXYLATE REDUCTASE"/>
    <property type="match status" value="1"/>
</dbReference>
<evidence type="ECO:0000313" key="2">
    <source>
        <dbReference type="EMBL" id="OWM78655.1"/>
    </source>
</evidence>
<protein>
    <submittedName>
        <fullName evidence="2">Uncharacterized protein</fullName>
    </submittedName>
</protein>
<reference evidence="4" key="1">
    <citation type="journal article" date="2017" name="Plant J.">
        <title>The pomegranate (Punica granatum L.) genome and the genomics of punicalagin biosynthesis.</title>
        <authorList>
            <person name="Qin G."/>
            <person name="Xu C."/>
            <person name="Ming R."/>
            <person name="Tang H."/>
            <person name="Guyot R."/>
            <person name="Kramer E.M."/>
            <person name="Hu Y."/>
            <person name="Yi X."/>
            <person name="Qi Y."/>
            <person name="Xu X."/>
            <person name="Gao Z."/>
            <person name="Pan H."/>
            <person name="Jian J."/>
            <person name="Tian Y."/>
            <person name="Yue Z."/>
            <person name="Xu Y."/>
        </authorList>
    </citation>
    <scope>NUCLEOTIDE SEQUENCE [LARGE SCALE GENOMIC DNA]</scope>
    <source>
        <strain evidence="4">cv. Dabenzi</strain>
    </source>
</reference>
<evidence type="ECO:0000313" key="3">
    <source>
        <dbReference type="EMBL" id="PKI42704.1"/>
    </source>
</evidence>
<feature type="transmembrane region" description="Helical" evidence="1">
    <location>
        <begin position="49"/>
        <end position="82"/>
    </location>
</feature>
<evidence type="ECO:0000313" key="4">
    <source>
        <dbReference type="Proteomes" id="UP000197138"/>
    </source>
</evidence>
<sequence length="135" mass="14314">MTRRRRTWVGLFVVLLLVLLYSAWNSLKFKLISWHKLDPASAAYESVIIGAVVGAVSMVAALAIAVPAILVGVITVVILLAFSGKPLEHLVVEAGKATKEIAGHMGGALLKEGQTVAAVVAVLGYFALVKRSSDY</sequence>
<dbReference type="EMBL" id="MTKT01002492">
    <property type="protein sequence ID" value="OWM78655.1"/>
    <property type="molecule type" value="Genomic_DNA"/>
</dbReference>
<reference evidence="2" key="2">
    <citation type="submission" date="2017-06" db="EMBL/GenBank/DDBJ databases">
        <title>The pomegranate genome and the genomics of punicalagin biosynthesis.</title>
        <authorList>
            <person name="Xu C."/>
        </authorList>
    </citation>
    <scope>NUCLEOTIDE SEQUENCE [LARGE SCALE GENOMIC DNA]</scope>
    <source>
        <tissue evidence="2">Fresh leaf</tissue>
    </source>
</reference>
<dbReference type="AlphaFoldDB" id="A0A218X0F8"/>
<dbReference type="STRING" id="22663.A0A218X0F8"/>
<proteinExistence type="predicted"/>
<keyword evidence="5" id="KW-1185">Reference proteome</keyword>
<dbReference type="PANTHER" id="PTHR34656">
    <property type="entry name" value="PYRROLINE-5-CARBOXYLATE REDUCTASE"/>
    <property type="match status" value="1"/>
</dbReference>
<comment type="caution">
    <text evidence="2">The sequence shown here is derived from an EMBL/GenBank/DDBJ whole genome shotgun (WGS) entry which is preliminary data.</text>
</comment>
<keyword evidence="1" id="KW-0472">Membrane</keyword>
<dbReference type="OrthoDB" id="1929829at2759"/>
<dbReference type="GeneID" id="116194017"/>
<dbReference type="Proteomes" id="UP000197138">
    <property type="component" value="Unassembled WGS sequence"/>
</dbReference>
<keyword evidence="1" id="KW-1133">Transmembrane helix</keyword>
<organism evidence="2 4">
    <name type="scientific">Punica granatum</name>
    <name type="common">Pomegranate</name>
    <dbReference type="NCBI Taxonomy" id="22663"/>
    <lineage>
        <taxon>Eukaryota</taxon>
        <taxon>Viridiplantae</taxon>
        <taxon>Streptophyta</taxon>
        <taxon>Embryophyta</taxon>
        <taxon>Tracheophyta</taxon>
        <taxon>Spermatophyta</taxon>
        <taxon>Magnoliopsida</taxon>
        <taxon>eudicotyledons</taxon>
        <taxon>Gunneridae</taxon>
        <taxon>Pentapetalae</taxon>
        <taxon>rosids</taxon>
        <taxon>malvids</taxon>
        <taxon>Myrtales</taxon>
        <taxon>Lythraceae</taxon>
        <taxon>Punica</taxon>
    </lineage>
</organism>
<gene>
    <name evidence="2" type="ORF">CDL15_Pgr002826</name>
    <name evidence="3" type="ORF">CRG98_036832</name>
</gene>
<dbReference type="EMBL" id="PGOL01003135">
    <property type="protein sequence ID" value="PKI42704.1"/>
    <property type="molecule type" value="Genomic_DNA"/>
</dbReference>
<reference evidence="3 5" key="3">
    <citation type="submission" date="2017-11" db="EMBL/GenBank/DDBJ databases">
        <title>De-novo sequencing of pomegranate (Punica granatum L.) genome.</title>
        <authorList>
            <person name="Akparov Z."/>
            <person name="Amiraslanov A."/>
            <person name="Hajiyeva S."/>
            <person name="Abbasov M."/>
            <person name="Kaur K."/>
            <person name="Hamwieh A."/>
            <person name="Solovyev V."/>
            <person name="Salamov A."/>
            <person name="Braich B."/>
            <person name="Kosarev P."/>
            <person name="Mahmoud A."/>
            <person name="Hajiyev E."/>
            <person name="Babayeva S."/>
            <person name="Izzatullayeva V."/>
            <person name="Mammadov A."/>
            <person name="Mammadov A."/>
            <person name="Sharifova S."/>
            <person name="Ojaghi J."/>
            <person name="Eynullazada K."/>
            <person name="Bayramov B."/>
            <person name="Abdulazimova A."/>
            <person name="Shahmuradov I."/>
        </authorList>
    </citation>
    <scope>NUCLEOTIDE SEQUENCE [LARGE SCALE GENOMIC DNA]</scope>
    <source>
        <strain evidence="3">AG2017</strain>
        <strain evidence="5">cv. AG2017</strain>
        <tissue evidence="3">Leaf</tissue>
    </source>
</reference>
<accession>A0A218X0F8</accession>
<dbReference type="Proteomes" id="UP000233551">
    <property type="component" value="Unassembled WGS sequence"/>
</dbReference>
<evidence type="ECO:0000313" key="5">
    <source>
        <dbReference type="Proteomes" id="UP000233551"/>
    </source>
</evidence>
<evidence type="ECO:0000256" key="1">
    <source>
        <dbReference type="SAM" id="Phobius"/>
    </source>
</evidence>
<keyword evidence="1" id="KW-0812">Transmembrane</keyword>